<feature type="domain" description="DinB-like" evidence="1">
    <location>
        <begin position="37"/>
        <end position="140"/>
    </location>
</feature>
<dbReference type="InterPro" id="IPR024775">
    <property type="entry name" value="DinB-like"/>
</dbReference>
<name>A0A0F9PES6_9ZZZZ</name>
<reference evidence="2" key="1">
    <citation type="journal article" date="2015" name="Nature">
        <title>Complex archaea that bridge the gap between prokaryotes and eukaryotes.</title>
        <authorList>
            <person name="Spang A."/>
            <person name="Saw J.H."/>
            <person name="Jorgensen S.L."/>
            <person name="Zaremba-Niedzwiedzka K."/>
            <person name="Martijn J."/>
            <person name="Lind A.E."/>
            <person name="van Eijk R."/>
            <person name="Schleper C."/>
            <person name="Guy L."/>
            <person name="Ettema T.J."/>
        </authorList>
    </citation>
    <scope>NUCLEOTIDE SEQUENCE</scope>
</reference>
<dbReference type="Gene3D" id="1.20.120.450">
    <property type="entry name" value="dinb family like domain"/>
    <property type="match status" value="1"/>
</dbReference>
<evidence type="ECO:0000259" key="1">
    <source>
        <dbReference type="Pfam" id="PF12867"/>
    </source>
</evidence>
<dbReference type="InterPro" id="IPR034660">
    <property type="entry name" value="DinB/YfiT-like"/>
</dbReference>
<comment type="caution">
    <text evidence="2">The sequence shown here is derived from an EMBL/GenBank/DDBJ whole genome shotgun (WGS) entry which is preliminary data.</text>
</comment>
<accession>A0A0F9PES6</accession>
<dbReference type="Pfam" id="PF12867">
    <property type="entry name" value="DinB_2"/>
    <property type="match status" value="1"/>
</dbReference>
<dbReference type="EMBL" id="LAZR01002544">
    <property type="protein sequence ID" value="KKN28659.1"/>
    <property type="molecule type" value="Genomic_DNA"/>
</dbReference>
<dbReference type="SUPFAM" id="SSF109854">
    <property type="entry name" value="DinB/YfiT-like putative metalloenzymes"/>
    <property type="match status" value="1"/>
</dbReference>
<protein>
    <recommendedName>
        <fullName evidence="1">DinB-like domain-containing protein</fullName>
    </recommendedName>
</protein>
<gene>
    <name evidence="2" type="ORF">LCGC14_0852040</name>
</gene>
<evidence type="ECO:0000313" key="2">
    <source>
        <dbReference type="EMBL" id="KKN28659.1"/>
    </source>
</evidence>
<sequence length="153" mass="17990">MPESIKSLKFVYDYAKSLFEKRKDNHFEESMKNPLFEGEETALNVFIHSISLLNFAMKKMINPDASNKDIAIKLDPDSTAPLQEQLLDLFNMAIEAYVEVRSQYKEEDLNNTFKSPFGRELTYEDWFGFIIHHTIGHIYQAFRLQAIYLRQKV</sequence>
<proteinExistence type="predicted"/>
<dbReference type="AlphaFoldDB" id="A0A0F9PES6"/>
<organism evidence="2">
    <name type="scientific">marine sediment metagenome</name>
    <dbReference type="NCBI Taxonomy" id="412755"/>
    <lineage>
        <taxon>unclassified sequences</taxon>
        <taxon>metagenomes</taxon>
        <taxon>ecological metagenomes</taxon>
    </lineage>
</organism>